<dbReference type="Gene3D" id="3.30.590.50">
    <property type="match status" value="2"/>
</dbReference>
<dbReference type="Proteomes" id="UP001057455">
    <property type="component" value="Unassembled WGS sequence"/>
</dbReference>
<comment type="caution">
    <text evidence="11">The sequence shown here is derived from an EMBL/GenBank/DDBJ whole genome shotgun (WGS) entry which is preliminary data.</text>
</comment>
<evidence type="ECO:0000256" key="3">
    <source>
        <dbReference type="ARBA" id="ARBA00012220"/>
    </source>
</evidence>
<reference evidence="11" key="1">
    <citation type="submission" date="2019-12" db="EMBL/GenBank/DDBJ databases">
        <title>Genome sequence of Babesia ovis.</title>
        <authorList>
            <person name="Yamagishi J."/>
            <person name="Sevinc F."/>
            <person name="Xuan X."/>
        </authorList>
    </citation>
    <scope>NUCLEOTIDE SEQUENCE</scope>
    <source>
        <strain evidence="11">Selcuk</strain>
    </source>
</reference>
<dbReference type="PANTHER" id="PTHR11164:SF0">
    <property type="entry name" value="GLUTAMATE--CYSTEINE LIGASE CATALYTIC SUBUNIT"/>
    <property type="match status" value="1"/>
</dbReference>
<gene>
    <name evidence="11" type="ORF">BaOVIS_031550</name>
</gene>
<dbReference type="EC" id="6.3.2.2" evidence="3 10"/>
<dbReference type="GO" id="GO:0004357">
    <property type="term" value="F:glutamate-cysteine ligase activity"/>
    <property type="evidence" value="ECO:0007669"/>
    <property type="project" value="UniProtKB-UniRule"/>
</dbReference>
<evidence type="ECO:0000256" key="6">
    <source>
        <dbReference type="ARBA" id="ARBA00022741"/>
    </source>
</evidence>
<evidence type="ECO:0000256" key="7">
    <source>
        <dbReference type="ARBA" id="ARBA00022840"/>
    </source>
</evidence>
<dbReference type="SUPFAM" id="SSF55931">
    <property type="entry name" value="Glutamine synthetase/guanido kinase"/>
    <property type="match status" value="1"/>
</dbReference>
<dbReference type="InterPro" id="IPR004308">
    <property type="entry name" value="GCS"/>
</dbReference>
<keyword evidence="6 10" id="KW-0547">Nucleotide-binding</keyword>
<keyword evidence="12" id="KW-1185">Reference proteome</keyword>
<comment type="catalytic activity">
    <reaction evidence="10">
        <text>L-cysteine + L-glutamate + ATP = gamma-L-glutamyl-L-cysteine + ADP + phosphate + H(+)</text>
        <dbReference type="Rhea" id="RHEA:13285"/>
        <dbReference type="ChEBI" id="CHEBI:15378"/>
        <dbReference type="ChEBI" id="CHEBI:29985"/>
        <dbReference type="ChEBI" id="CHEBI:30616"/>
        <dbReference type="ChEBI" id="CHEBI:35235"/>
        <dbReference type="ChEBI" id="CHEBI:43474"/>
        <dbReference type="ChEBI" id="CHEBI:58173"/>
        <dbReference type="ChEBI" id="CHEBI:456216"/>
        <dbReference type="EC" id="6.3.2.2"/>
    </reaction>
</comment>
<keyword evidence="7 10" id="KW-0067">ATP-binding</keyword>
<evidence type="ECO:0000256" key="1">
    <source>
        <dbReference type="ARBA" id="ARBA00005006"/>
    </source>
</evidence>
<name>A0A9W5WWA0_BABOV</name>
<dbReference type="GO" id="GO:0005524">
    <property type="term" value="F:ATP binding"/>
    <property type="evidence" value="ECO:0007669"/>
    <property type="project" value="UniProtKB-UniRule"/>
</dbReference>
<evidence type="ECO:0000256" key="2">
    <source>
        <dbReference type="ARBA" id="ARBA00008100"/>
    </source>
</evidence>
<protein>
    <recommendedName>
        <fullName evidence="3 10">Glutamate--cysteine ligase</fullName>
        <ecNumber evidence="3 10">6.3.2.2</ecNumber>
    </recommendedName>
    <alternativeName>
        <fullName evidence="9 10">Gamma-ECS</fullName>
    </alternativeName>
    <alternativeName>
        <fullName evidence="8 10">Gamma-glutamylcysteine synthetase</fullName>
    </alternativeName>
</protein>
<proteinExistence type="inferred from homology"/>
<evidence type="ECO:0000256" key="10">
    <source>
        <dbReference type="RuleBase" id="RU367135"/>
    </source>
</evidence>
<keyword evidence="5 10" id="KW-0317">Glutathione biosynthesis</keyword>
<evidence type="ECO:0000313" key="12">
    <source>
        <dbReference type="Proteomes" id="UP001057455"/>
    </source>
</evidence>
<dbReference type="Pfam" id="PF03074">
    <property type="entry name" value="GCS"/>
    <property type="match status" value="1"/>
</dbReference>
<organism evidence="11 12">
    <name type="scientific">Babesia ovis</name>
    <dbReference type="NCBI Taxonomy" id="5869"/>
    <lineage>
        <taxon>Eukaryota</taxon>
        <taxon>Sar</taxon>
        <taxon>Alveolata</taxon>
        <taxon>Apicomplexa</taxon>
        <taxon>Aconoidasida</taxon>
        <taxon>Piroplasmida</taxon>
        <taxon>Babesiidae</taxon>
        <taxon>Babesia</taxon>
    </lineage>
</organism>
<dbReference type="GO" id="GO:0006750">
    <property type="term" value="P:glutathione biosynthetic process"/>
    <property type="evidence" value="ECO:0007669"/>
    <property type="project" value="UniProtKB-UniRule"/>
</dbReference>
<evidence type="ECO:0000256" key="9">
    <source>
        <dbReference type="ARBA" id="ARBA00032122"/>
    </source>
</evidence>
<evidence type="ECO:0000313" key="11">
    <source>
        <dbReference type="EMBL" id="GFE55751.1"/>
    </source>
</evidence>
<dbReference type="PANTHER" id="PTHR11164">
    <property type="entry name" value="GLUTAMATE CYSTEINE LIGASE"/>
    <property type="match status" value="1"/>
</dbReference>
<evidence type="ECO:0000256" key="5">
    <source>
        <dbReference type="ARBA" id="ARBA00022684"/>
    </source>
</evidence>
<dbReference type="InterPro" id="IPR014746">
    <property type="entry name" value="Gln_synth/guanido_kin_cat_dom"/>
</dbReference>
<dbReference type="OrthoDB" id="7939818at2759"/>
<evidence type="ECO:0000256" key="8">
    <source>
        <dbReference type="ARBA" id="ARBA00030585"/>
    </source>
</evidence>
<sequence>MGFLTVGAPLSFGETASRADRIRMLGTLQLLRCYLQNRGRTDETRCFGHECEYMLIHLNPRTREAKLMPCAPHLMKNVPVVSEPDADRYHFMPEFGSFMVECTPKEPWKLDEDYILELAQWFRGARRHMRLALESMGLGNVYPFTLTSFPLLGTPNSVCEYPMRPLVREPAMLSDFCSDILVNPHPRFGTLARNIRKRRGRKVCIIAPPFIQHVAIEAGFKRMYTGGSLMDVSSLETNADDYPPGQLQMPEDDFYPPGETLGLCNGSYSVGRDRVISEDIQCSILIDDPELGKEIDHLVSISDVRDVSPATCTEPKRFYPIYMDAMVFGMGMCCLQATFSCVDEEEARYLYDQLAVLSPLFLALTAATAAFKGTMSSHTTRWRVLSQAVDDRRDEELERIRFSRFSTVSLYISKEQFLLANYKKLNDVPVPSRKDVYHKCVEGGLDKVISRHFAAVLSRPPLVAFEEDLNEVDVNATDAHFETFQSTNWNTVRFKPPPLQNGSYPIPWRVEFRCCEAQLRDRESLAVVAVVALMVKVLLKERWNLYIPMSMVHQNMEASDAQDAIINHRFHFVNSVTGAIPIKEKTIKDGTSESTARRTIPSTIIGNHAFNATKASGDTNPPLGGIGRYTLREIFFTNEHLGLFHRCINHLEMELQAGEISLESYEMHMENLKMMKGRMYGTHATNAQELRNYFLSHRDFSGNGAITQKMVYDMLSALSE</sequence>
<evidence type="ECO:0000256" key="4">
    <source>
        <dbReference type="ARBA" id="ARBA00022598"/>
    </source>
</evidence>
<dbReference type="AlphaFoldDB" id="A0A9W5WWA0"/>
<accession>A0A9W5WWA0</accession>
<comment type="pathway">
    <text evidence="1 10">Sulfur metabolism; glutathione biosynthesis; glutathione from L-cysteine and L-glutamate: step 1/2.</text>
</comment>
<comment type="similarity">
    <text evidence="2 10">Belongs to the glutamate--cysteine ligase type 3 family.</text>
</comment>
<keyword evidence="4 10" id="KW-0436">Ligase</keyword>
<dbReference type="EMBL" id="BLIY01000024">
    <property type="protein sequence ID" value="GFE55751.1"/>
    <property type="molecule type" value="Genomic_DNA"/>
</dbReference>